<gene>
    <name evidence="1" type="ORF">TTRE_0000970001</name>
</gene>
<dbReference type="EMBL" id="HG808392">
    <property type="protein sequence ID" value="CDW61253.1"/>
    <property type="molecule type" value="Genomic_DNA"/>
</dbReference>
<keyword evidence="2" id="KW-1185">Reference proteome</keyword>
<proteinExistence type="predicted"/>
<reference evidence="1" key="1">
    <citation type="submission" date="2014-01" db="EMBL/GenBank/DDBJ databases">
        <authorList>
            <person name="Aslett M."/>
        </authorList>
    </citation>
    <scope>NUCLEOTIDE SEQUENCE</scope>
</reference>
<evidence type="ECO:0000313" key="2">
    <source>
        <dbReference type="Proteomes" id="UP000030665"/>
    </source>
</evidence>
<name>A0A077ZN75_TRITR</name>
<dbReference type="AlphaFoldDB" id="A0A077ZN75"/>
<accession>A0A077ZN75</accession>
<evidence type="ECO:0000313" key="1">
    <source>
        <dbReference type="EMBL" id="CDW61253.1"/>
    </source>
</evidence>
<dbReference type="OrthoDB" id="5936797at2759"/>
<dbReference type="Proteomes" id="UP000030665">
    <property type="component" value="Unassembled WGS sequence"/>
</dbReference>
<sequence length="102" mass="11620">MNEEHVKAAFIYFEKEKRKFEARQAEIEAEATDDDDVQALEARLESLKITLSIPGVPADLELALLEYWLEKSQTTGGRFEVYLTDDESADESYANEGSRIDD</sequence>
<reference evidence="1" key="2">
    <citation type="submission" date="2014-03" db="EMBL/GenBank/DDBJ databases">
        <title>The whipworm genome and dual-species transcriptomics of an intimate host-pathogen interaction.</title>
        <authorList>
            <person name="Foth B.J."/>
            <person name="Tsai I.J."/>
            <person name="Reid A.J."/>
            <person name="Bancroft A.J."/>
            <person name="Nichol S."/>
            <person name="Tracey A."/>
            <person name="Holroyd N."/>
            <person name="Cotton J.A."/>
            <person name="Stanley E.J."/>
            <person name="Zarowiecki M."/>
            <person name="Liu J.Z."/>
            <person name="Huckvale T."/>
            <person name="Cooper P.J."/>
            <person name="Grencis R.K."/>
            <person name="Berriman M."/>
        </authorList>
    </citation>
    <scope>NUCLEOTIDE SEQUENCE [LARGE SCALE GENOMIC DNA]</scope>
</reference>
<organism evidence="1 2">
    <name type="scientific">Trichuris trichiura</name>
    <name type="common">Whipworm</name>
    <name type="synonym">Trichocephalus trichiurus</name>
    <dbReference type="NCBI Taxonomy" id="36087"/>
    <lineage>
        <taxon>Eukaryota</taxon>
        <taxon>Metazoa</taxon>
        <taxon>Ecdysozoa</taxon>
        <taxon>Nematoda</taxon>
        <taxon>Enoplea</taxon>
        <taxon>Dorylaimia</taxon>
        <taxon>Trichinellida</taxon>
        <taxon>Trichuridae</taxon>
        <taxon>Trichuris</taxon>
    </lineage>
</organism>
<protein>
    <submittedName>
        <fullName evidence="1">Uncharacterized protein</fullName>
    </submittedName>
</protein>